<dbReference type="PANTHER" id="PTHR31286">
    <property type="entry name" value="GLYCINE-RICH CELL WALL STRUCTURAL PROTEIN 1.8-LIKE"/>
    <property type="match status" value="1"/>
</dbReference>
<keyword evidence="4" id="KW-1185">Reference proteome</keyword>
<accession>A0A9Q0J6H1</accession>
<reference evidence="3" key="2">
    <citation type="journal article" date="2023" name="Plants (Basel)">
        <title>Annotation of the Turnera subulata (Passifloraceae) Draft Genome Reveals the S-Locus Evolved after the Divergence of Turneroideae from Passifloroideae in a Stepwise Manner.</title>
        <authorList>
            <person name="Henning P.M."/>
            <person name="Roalson E.H."/>
            <person name="Mir W."/>
            <person name="McCubbin A.G."/>
            <person name="Shore J.S."/>
        </authorList>
    </citation>
    <scope>NUCLEOTIDE SEQUENCE</scope>
    <source>
        <strain evidence="3">F60SS</strain>
    </source>
</reference>
<dbReference type="PANTHER" id="PTHR31286:SF99">
    <property type="entry name" value="DUF4283 DOMAIN-CONTAINING PROTEIN"/>
    <property type="match status" value="1"/>
</dbReference>
<evidence type="ECO:0000313" key="3">
    <source>
        <dbReference type="EMBL" id="KAJ4830203.1"/>
    </source>
</evidence>
<feature type="compositionally biased region" description="Polar residues" evidence="1">
    <location>
        <begin position="476"/>
        <end position="485"/>
    </location>
</feature>
<feature type="compositionally biased region" description="Low complexity" evidence="1">
    <location>
        <begin position="375"/>
        <end position="387"/>
    </location>
</feature>
<dbReference type="EMBL" id="JAKUCV010005700">
    <property type="protein sequence ID" value="KAJ4830203.1"/>
    <property type="molecule type" value="Genomic_DNA"/>
</dbReference>
<evidence type="ECO:0000256" key="1">
    <source>
        <dbReference type="SAM" id="MobiDB-lite"/>
    </source>
</evidence>
<feature type="compositionally biased region" description="Polar residues" evidence="1">
    <location>
        <begin position="357"/>
        <end position="368"/>
    </location>
</feature>
<organism evidence="3 4">
    <name type="scientific">Turnera subulata</name>
    <dbReference type="NCBI Taxonomy" id="218843"/>
    <lineage>
        <taxon>Eukaryota</taxon>
        <taxon>Viridiplantae</taxon>
        <taxon>Streptophyta</taxon>
        <taxon>Embryophyta</taxon>
        <taxon>Tracheophyta</taxon>
        <taxon>Spermatophyta</taxon>
        <taxon>Magnoliopsida</taxon>
        <taxon>eudicotyledons</taxon>
        <taxon>Gunneridae</taxon>
        <taxon>Pentapetalae</taxon>
        <taxon>rosids</taxon>
        <taxon>fabids</taxon>
        <taxon>Malpighiales</taxon>
        <taxon>Passifloraceae</taxon>
        <taxon>Turnera</taxon>
    </lineage>
</organism>
<dbReference type="InterPro" id="IPR025558">
    <property type="entry name" value="DUF4283"/>
</dbReference>
<dbReference type="Proteomes" id="UP001141552">
    <property type="component" value="Unassembled WGS sequence"/>
</dbReference>
<feature type="domain" description="DUF4283" evidence="2">
    <location>
        <begin position="36"/>
        <end position="109"/>
    </location>
</feature>
<gene>
    <name evidence="3" type="ORF">Tsubulata_050505</name>
</gene>
<protein>
    <recommendedName>
        <fullName evidence="2">DUF4283 domain-containing protein</fullName>
    </recommendedName>
</protein>
<name>A0A9Q0J6H1_9ROSI</name>
<dbReference type="Pfam" id="PF14111">
    <property type="entry name" value="DUF4283"/>
    <property type="match status" value="1"/>
</dbReference>
<feature type="compositionally biased region" description="Polar residues" evidence="1">
    <location>
        <begin position="494"/>
        <end position="514"/>
    </location>
</feature>
<sequence length="514" mass="54687">MDEDVEYEEGDIVFVDSEVGQGIELSETFKSRLAKQWSNSVVVKLLGRLIGYKALCSRLQFRVIDLVNNYYLVRFQRATDCVHALCGGPWQILGKALAVQPWSSNFRASEDRLSHAVVWVQFADLAPSWYHPKILKALGNLVRRTTKIDIKTHTAERGQYAKVAVEVDLTKPLKGKVLLEKWLYNVSYEGLPKVCLSCGCIRHPVIACPLATSPNSVPAGPPSSSVPPVSSSNTAEPHRSAVVNQGNSTIGEWMNATRPARRRVWRDPTAASLAPVNAQSSGSRFNVLSEVPKEGQPSSVAVSSGKGKEVMVSENIPSSAVFSGSDIPVFARVVPAPRIGPNKSQKSNKKKDKKAQPSENTEAVSAQKVSGPMDPSTSNNVSASVSAPAKATGSLPVHSAVTLPSSSHPTVIPHTDKAVQSTLSTSTAPPSLPVLSLPLSQSNDELTRPPDLNSIVPVSVRGQGGGVSFNLKKPVTRSSTVASSRKNADGVQPPVSSASNVLQGSGVADTSTLS</sequence>
<feature type="region of interest" description="Disordered" evidence="1">
    <location>
        <begin position="336"/>
        <end position="387"/>
    </location>
</feature>
<feature type="region of interest" description="Disordered" evidence="1">
    <location>
        <begin position="465"/>
        <end position="514"/>
    </location>
</feature>
<dbReference type="AlphaFoldDB" id="A0A9Q0J6H1"/>
<evidence type="ECO:0000313" key="4">
    <source>
        <dbReference type="Proteomes" id="UP001141552"/>
    </source>
</evidence>
<dbReference type="InterPro" id="IPR040256">
    <property type="entry name" value="At4g02000-like"/>
</dbReference>
<proteinExistence type="predicted"/>
<comment type="caution">
    <text evidence="3">The sequence shown here is derived from an EMBL/GenBank/DDBJ whole genome shotgun (WGS) entry which is preliminary data.</text>
</comment>
<feature type="region of interest" description="Disordered" evidence="1">
    <location>
        <begin position="216"/>
        <end position="241"/>
    </location>
</feature>
<reference evidence="3" key="1">
    <citation type="submission" date="2022-02" db="EMBL/GenBank/DDBJ databases">
        <authorList>
            <person name="Henning P.M."/>
            <person name="McCubbin A.G."/>
            <person name="Shore J.S."/>
        </authorList>
    </citation>
    <scope>NUCLEOTIDE SEQUENCE</scope>
    <source>
        <strain evidence="3">F60SS</strain>
        <tissue evidence="3">Leaves</tissue>
    </source>
</reference>
<evidence type="ECO:0000259" key="2">
    <source>
        <dbReference type="Pfam" id="PF14111"/>
    </source>
</evidence>
<dbReference type="OrthoDB" id="851886at2759"/>